<keyword evidence="1" id="KW-0378">Hydrolase</keyword>
<dbReference type="PANTHER" id="PTHR35372">
    <property type="entry name" value="ATP BINDING PROTEIN-RELATED"/>
    <property type="match status" value="1"/>
</dbReference>
<dbReference type="GO" id="GO:0016787">
    <property type="term" value="F:hydrolase activity"/>
    <property type="evidence" value="ECO:0007669"/>
    <property type="project" value="UniProtKB-KW"/>
</dbReference>
<dbReference type="RefSeq" id="WP_104431471.1">
    <property type="nucleotide sequence ID" value="NZ_PTJD01000002.1"/>
</dbReference>
<dbReference type="InterPro" id="IPR051620">
    <property type="entry name" value="ORF904-like_C"/>
</dbReference>
<sequence length="339" mass="36166">MFQPSTAPLDRPAAPATDVLAAALNYAAAGWAVFPLRPGDKRPAFPDHAADRCGGTDLRCARAGRHMTWEERATTDPDRIRAAWTGRRFGIGIACGPSGLLVLDLDVPKPDEEAPGCWADRNVRDGAGVLAALCAEQGRGLPRTWTARTARGGWHVYYRQPEDVTLPNTGPGSPNRLGWLIDTRGRGGYVVAAPTRTTSGAYRVVRAEPPAPLPEWLTERLRPAPLPPKEPVRVRLGAGGDARRRAYLQAAIDGAVRLVLTSGPHAHNVALFGAAVQLGQLVAGGELDADTVRAVLLTAGQQVGQSETEARKTIASGLHRGQDRPRTFQSTDSNERSAA</sequence>
<feature type="domain" description="DNA primase/polymerase bifunctional N-terminal" evidence="3">
    <location>
        <begin position="23"/>
        <end position="217"/>
    </location>
</feature>
<dbReference type="SMART" id="SM00943">
    <property type="entry name" value="Prim-Pol"/>
    <property type="match status" value="1"/>
</dbReference>
<dbReference type="Proteomes" id="UP000239485">
    <property type="component" value="Unassembled WGS sequence"/>
</dbReference>
<accession>A0A2S6IUS6</accession>
<name>A0A2S6IUS6_9ACTN</name>
<dbReference type="Pfam" id="PF09250">
    <property type="entry name" value="Prim-Pol"/>
    <property type="match status" value="1"/>
</dbReference>
<comment type="caution">
    <text evidence="4">The sequence shown here is derived from an EMBL/GenBank/DDBJ whole genome shotgun (WGS) entry which is preliminary data.</text>
</comment>
<dbReference type="EMBL" id="PTJD01000002">
    <property type="protein sequence ID" value="PPK98030.1"/>
    <property type="molecule type" value="Genomic_DNA"/>
</dbReference>
<dbReference type="OrthoDB" id="3218228at2"/>
<evidence type="ECO:0000313" key="4">
    <source>
        <dbReference type="EMBL" id="PPK98030.1"/>
    </source>
</evidence>
<evidence type="ECO:0000256" key="1">
    <source>
        <dbReference type="ARBA" id="ARBA00022801"/>
    </source>
</evidence>
<dbReference type="CDD" id="cd04859">
    <property type="entry name" value="Prim_Pol"/>
    <property type="match status" value="1"/>
</dbReference>
<proteinExistence type="predicted"/>
<dbReference type="PANTHER" id="PTHR35372:SF2">
    <property type="entry name" value="SF3 HELICASE DOMAIN-CONTAINING PROTEIN"/>
    <property type="match status" value="1"/>
</dbReference>
<protein>
    <submittedName>
        <fullName evidence="4">Bifunctional DNA primase/polymerase-like protein</fullName>
    </submittedName>
</protein>
<dbReference type="AlphaFoldDB" id="A0A2S6IUS6"/>
<keyword evidence="5" id="KW-1185">Reference proteome</keyword>
<dbReference type="InterPro" id="IPR015330">
    <property type="entry name" value="DNA_primase/pol_bifunc_N"/>
</dbReference>
<gene>
    <name evidence="4" type="ORF">CLV92_102183</name>
</gene>
<evidence type="ECO:0000313" key="5">
    <source>
        <dbReference type="Proteomes" id="UP000239485"/>
    </source>
</evidence>
<reference evidence="4 5" key="1">
    <citation type="submission" date="2018-02" db="EMBL/GenBank/DDBJ databases">
        <title>Genomic Encyclopedia of Archaeal and Bacterial Type Strains, Phase II (KMG-II): from individual species to whole genera.</title>
        <authorList>
            <person name="Goeker M."/>
        </authorList>
    </citation>
    <scope>NUCLEOTIDE SEQUENCE [LARGE SCALE GENOMIC DNA]</scope>
    <source>
        <strain evidence="4 5">DSM 22857</strain>
    </source>
</reference>
<evidence type="ECO:0000256" key="2">
    <source>
        <dbReference type="SAM" id="MobiDB-lite"/>
    </source>
</evidence>
<dbReference type="SUPFAM" id="SSF56747">
    <property type="entry name" value="Prim-pol domain"/>
    <property type="match status" value="1"/>
</dbReference>
<organism evidence="4 5">
    <name type="scientific">Kineococcus xinjiangensis</name>
    <dbReference type="NCBI Taxonomy" id="512762"/>
    <lineage>
        <taxon>Bacteria</taxon>
        <taxon>Bacillati</taxon>
        <taxon>Actinomycetota</taxon>
        <taxon>Actinomycetes</taxon>
        <taxon>Kineosporiales</taxon>
        <taxon>Kineosporiaceae</taxon>
        <taxon>Kineococcus</taxon>
    </lineage>
</organism>
<evidence type="ECO:0000259" key="3">
    <source>
        <dbReference type="SMART" id="SM00943"/>
    </source>
</evidence>
<feature type="region of interest" description="Disordered" evidence="2">
    <location>
        <begin position="307"/>
        <end position="339"/>
    </location>
</feature>